<sequence length="326" mass="35326">MPYPYPDTITGPELVAEYASIIKGKTILTTGVTPNTLGATYVESIAAGQPKLIILAGRSLEKVKQTAELIAKAQPEVKTKVLELDLTSFDSVRKAAKEVNSWDDVPVIDVLVNNAGIMAVPYEICVDGFEKQFTANHLGHFLLTNLLLDKVLAAKDGRVVNISSGAHYISGIRHADINFDEGKTYEKWTAYAQSKTANILFSRELAKRLGDRGLLSFSANPGAIGTTSLAAHLDFSPGKDGEETWRISRMGGAPYGWQIPELISAERGVSSHVFASFDPVLKAHNGAYIEQRARIADYYVDCVSPAAISDIESEKLWTLSAKAVGL</sequence>
<gene>
    <name evidence="4" type="ORF">TGAM01_v208402</name>
</gene>
<name>A0A2P4ZEJ8_9HYPO</name>
<dbReference type="EMBL" id="JPDN02000035">
    <property type="protein sequence ID" value="PON22716.1"/>
    <property type="molecule type" value="Genomic_DNA"/>
</dbReference>
<evidence type="ECO:0000313" key="5">
    <source>
        <dbReference type="Proteomes" id="UP000054821"/>
    </source>
</evidence>
<evidence type="ECO:0000256" key="2">
    <source>
        <dbReference type="ARBA" id="ARBA00023002"/>
    </source>
</evidence>
<dbReference type="GeneID" id="29988469"/>
<organism evidence="4 5">
    <name type="scientific">Trichoderma gamsii</name>
    <dbReference type="NCBI Taxonomy" id="398673"/>
    <lineage>
        <taxon>Eukaryota</taxon>
        <taxon>Fungi</taxon>
        <taxon>Dikarya</taxon>
        <taxon>Ascomycota</taxon>
        <taxon>Pezizomycotina</taxon>
        <taxon>Sordariomycetes</taxon>
        <taxon>Hypocreomycetidae</taxon>
        <taxon>Hypocreales</taxon>
        <taxon>Hypocreaceae</taxon>
        <taxon>Trichoderma</taxon>
    </lineage>
</organism>
<dbReference type="GO" id="GO:0016491">
    <property type="term" value="F:oxidoreductase activity"/>
    <property type="evidence" value="ECO:0007669"/>
    <property type="project" value="UniProtKB-KW"/>
</dbReference>
<dbReference type="PANTHER" id="PTHR24320:SF283">
    <property type="entry name" value="RETINOL DEHYDROGENASE 11"/>
    <property type="match status" value="1"/>
</dbReference>
<dbReference type="InterPro" id="IPR036291">
    <property type="entry name" value="NAD(P)-bd_dom_sf"/>
</dbReference>
<dbReference type="Pfam" id="PF00106">
    <property type="entry name" value="adh_short"/>
    <property type="match status" value="1"/>
</dbReference>
<evidence type="ECO:0000313" key="4">
    <source>
        <dbReference type="EMBL" id="PON22716.1"/>
    </source>
</evidence>
<reference evidence="4 5" key="1">
    <citation type="journal article" date="2016" name="Genome Announc.">
        <title>Draft Whole-Genome Sequence of Trichoderma gamsii T6085, a Promising Biocontrol Agent of Fusarium Head Blight on Wheat.</title>
        <authorList>
            <person name="Baroncelli R."/>
            <person name="Zapparata A."/>
            <person name="Piaggeschi G."/>
            <person name="Sarrocco S."/>
            <person name="Vannacci G."/>
        </authorList>
    </citation>
    <scope>NUCLEOTIDE SEQUENCE [LARGE SCALE GENOMIC DNA]</scope>
    <source>
        <strain evidence="4 5">T6085</strain>
    </source>
</reference>
<protein>
    <submittedName>
        <fullName evidence="4">Oxidoreductase</fullName>
    </submittedName>
</protein>
<proteinExistence type="inferred from homology"/>
<dbReference type="Proteomes" id="UP000054821">
    <property type="component" value="Unassembled WGS sequence"/>
</dbReference>
<accession>A0A2P4ZEJ8</accession>
<comment type="caution">
    <text evidence="4">The sequence shown here is derived from an EMBL/GenBank/DDBJ whole genome shotgun (WGS) entry which is preliminary data.</text>
</comment>
<dbReference type="SUPFAM" id="SSF51735">
    <property type="entry name" value="NAD(P)-binding Rossmann-fold domains"/>
    <property type="match status" value="1"/>
</dbReference>
<evidence type="ECO:0000256" key="1">
    <source>
        <dbReference type="ARBA" id="ARBA00006484"/>
    </source>
</evidence>
<evidence type="ECO:0000256" key="3">
    <source>
        <dbReference type="RuleBase" id="RU000363"/>
    </source>
</evidence>
<dbReference type="PRINTS" id="PR00080">
    <property type="entry name" value="SDRFAMILY"/>
</dbReference>
<dbReference type="PRINTS" id="PR00081">
    <property type="entry name" value="GDHRDH"/>
</dbReference>
<dbReference type="RefSeq" id="XP_018658432.1">
    <property type="nucleotide sequence ID" value="XM_018808386.1"/>
</dbReference>
<dbReference type="InterPro" id="IPR002347">
    <property type="entry name" value="SDR_fam"/>
</dbReference>
<keyword evidence="2" id="KW-0560">Oxidoreductase</keyword>
<keyword evidence="5" id="KW-1185">Reference proteome</keyword>
<dbReference type="AlphaFoldDB" id="A0A2P4ZEJ8"/>
<comment type="similarity">
    <text evidence="1 3">Belongs to the short-chain dehydrogenases/reductases (SDR) family.</text>
</comment>
<dbReference type="PANTHER" id="PTHR24320">
    <property type="entry name" value="RETINOL DEHYDROGENASE"/>
    <property type="match status" value="1"/>
</dbReference>
<dbReference type="Gene3D" id="3.40.50.720">
    <property type="entry name" value="NAD(P)-binding Rossmann-like Domain"/>
    <property type="match status" value="1"/>
</dbReference>
<dbReference type="STRING" id="398673.A0A2P4ZEJ8"/>